<dbReference type="GO" id="GO:0016853">
    <property type="term" value="F:isomerase activity"/>
    <property type="evidence" value="ECO:0007669"/>
    <property type="project" value="UniProtKB-KW"/>
</dbReference>
<dbReference type="PANTHER" id="PTHR12110:SF41">
    <property type="entry name" value="INOSOSE DEHYDRATASE"/>
    <property type="match status" value="1"/>
</dbReference>
<dbReference type="Proteomes" id="UP000198670">
    <property type="component" value="Unassembled WGS sequence"/>
</dbReference>
<keyword evidence="3" id="KW-1185">Reference proteome</keyword>
<organism evidence="2 3">
    <name type="scientific">Parapedobacter indicus</name>
    <dbReference type="NCBI Taxonomy" id="1477437"/>
    <lineage>
        <taxon>Bacteria</taxon>
        <taxon>Pseudomonadati</taxon>
        <taxon>Bacteroidota</taxon>
        <taxon>Sphingobacteriia</taxon>
        <taxon>Sphingobacteriales</taxon>
        <taxon>Sphingobacteriaceae</taxon>
        <taxon>Parapedobacter</taxon>
    </lineage>
</organism>
<dbReference type="Pfam" id="PF01261">
    <property type="entry name" value="AP_endonuc_2"/>
    <property type="match status" value="1"/>
</dbReference>
<dbReference type="InterPro" id="IPR013022">
    <property type="entry name" value="Xyl_isomerase-like_TIM-brl"/>
</dbReference>
<evidence type="ECO:0000259" key="1">
    <source>
        <dbReference type="Pfam" id="PF01261"/>
    </source>
</evidence>
<dbReference type="PANTHER" id="PTHR12110">
    <property type="entry name" value="HYDROXYPYRUVATE ISOMERASE"/>
    <property type="match status" value="1"/>
</dbReference>
<name>A0A1I3H443_9SPHI</name>
<evidence type="ECO:0000313" key="2">
    <source>
        <dbReference type="EMBL" id="SFI30466.1"/>
    </source>
</evidence>
<reference evidence="2 3" key="1">
    <citation type="submission" date="2016-10" db="EMBL/GenBank/DDBJ databases">
        <authorList>
            <person name="de Groot N.N."/>
        </authorList>
    </citation>
    <scope>NUCLEOTIDE SEQUENCE [LARGE SCALE GENOMIC DNA]</scope>
    <source>
        <strain evidence="2 3">RK1</strain>
    </source>
</reference>
<dbReference type="SUPFAM" id="SSF51658">
    <property type="entry name" value="Xylose isomerase-like"/>
    <property type="match status" value="1"/>
</dbReference>
<dbReference type="STRING" id="1477437.SAMN05444682_103216"/>
<dbReference type="InterPro" id="IPR050312">
    <property type="entry name" value="IolE/XylAMocC-like"/>
</dbReference>
<dbReference type="InterPro" id="IPR036237">
    <property type="entry name" value="Xyl_isomerase-like_sf"/>
</dbReference>
<protein>
    <submittedName>
        <fullName evidence="2">Sugar phosphate isomerase/epimerase</fullName>
    </submittedName>
</protein>
<dbReference type="RefSeq" id="WP_177195080.1">
    <property type="nucleotide sequence ID" value="NZ_FOQO01000003.1"/>
</dbReference>
<feature type="domain" description="Xylose isomerase-like TIM barrel" evidence="1">
    <location>
        <begin position="98"/>
        <end position="282"/>
    </location>
</feature>
<dbReference type="EMBL" id="FOQO01000003">
    <property type="protein sequence ID" value="SFI30466.1"/>
    <property type="molecule type" value="Genomic_DNA"/>
</dbReference>
<dbReference type="AlphaFoldDB" id="A0A1I3H443"/>
<sequence>MDHTISRRQWCKHIATLTIGGLIAPELYAWRGTENPVIGIQTYSLRDRSLTDAIAAMVTLGIRDCELWSGHIEPEEYRWQRGLSASKLRESQQQLHKWRKNLRMDTIRSIRQQFDRAGIRILAYNANFKDNASDFEIDQGFRIAQTLGTNTLNSSATVSIMGRLDRYAQQYRIRVGMHNHANVDKPNEFATPDSFSRGMAGKSSYIGINLDTGHFTAANFDPLAYLKENHRHIFSIHLKDRKKNQGIRTPFGEGDTPLAAMLRLINKNGWSIPAFIEYEYEGMDTMVELRKCLDFCHRVLGTNGTNETK</sequence>
<evidence type="ECO:0000313" key="3">
    <source>
        <dbReference type="Proteomes" id="UP000198670"/>
    </source>
</evidence>
<accession>A0A1I3H443</accession>
<gene>
    <name evidence="2" type="ORF">SAMN05444682_103216</name>
</gene>
<dbReference type="Gene3D" id="3.20.20.150">
    <property type="entry name" value="Divalent-metal-dependent TIM barrel enzymes"/>
    <property type="match status" value="1"/>
</dbReference>
<keyword evidence="2" id="KW-0413">Isomerase</keyword>
<proteinExistence type="predicted"/>